<dbReference type="SUPFAM" id="SSF103491">
    <property type="entry name" value="Preprotein translocase SecY subunit"/>
    <property type="match status" value="1"/>
</dbReference>
<sequence length="243" mass="26723">YAHAMHVNIPITMGRKGLGGRYPVRLLYVSVIPVILAVALFANFVIIASVVKDVPVAGDIMRYLCWATGTPIRENLYPSSGAGHWAKFNTSVYNLFGRVITQIGASGFGALFEESMLLNIIQGILYMIFLIIFCIIFGKFWVLMGGQSPEDIANQLESSGMYIPGFRRDRRVIVKILNRYIPTITVLGSIFVALLAGIGNMALGALASGTGILLTVGIVYNLYEQLARMQLKEAHPLLKKLLR</sequence>
<evidence type="ECO:0000313" key="3">
    <source>
        <dbReference type="EMBL" id="RLG70183.1"/>
    </source>
</evidence>
<dbReference type="AlphaFoldDB" id="A0A497JGI9"/>
<accession>A0A497JGI9</accession>
<protein>
    <recommendedName>
        <fullName evidence="5">Preprotein translocase subunit SecY</fullName>
    </recommendedName>
</protein>
<evidence type="ECO:0000256" key="1">
    <source>
        <dbReference type="RuleBase" id="RU004349"/>
    </source>
</evidence>
<feature type="transmembrane region" description="Helical" evidence="2">
    <location>
        <begin position="177"/>
        <end position="196"/>
    </location>
</feature>
<dbReference type="InterPro" id="IPR002208">
    <property type="entry name" value="SecY/SEC61-alpha"/>
</dbReference>
<dbReference type="EMBL" id="QMWO01000016">
    <property type="protein sequence ID" value="RLG70183.1"/>
    <property type="molecule type" value="Genomic_DNA"/>
</dbReference>
<dbReference type="GO" id="GO:0015031">
    <property type="term" value="P:protein transport"/>
    <property type="evidence" value="ECO:0007669"/>
    <property type="project" value="InterPro"/>
</dbReference>
<name>A0A497JGI9_9ARCH</name>
<proteinExistence type="inferred from homology"/>
<feature type="transmembrane region" description="Helical" evidence="2">
    <location>
        <begin position="120"/>
        <end position="142"/>
    </location>
</feature>
<feature type="transmembrane region" description="Helical" evidence="2">
    <location>
        <begin position="26"/>
        <end position="51"/>
    </location>
</feature>
<comment type="similarity">
    <text evidence="1">Belongs to the SecY/SEC61-alpha family.</text>
</comment>
<gene>
    <name evidence="3" type="ORF">DRO07_00750</name>
</gene>
<keyword evidence="2" id="KW-1133">Transmembrane helix</keyword>
<evidence type="ECO:0000256" key="2">
    <source>
        <dbReference type="SAM" id="Phobius"/>
    </source>
</evidence>
<dbReference type="Pfam" id="PF00344">
    <property type="entry name" value="SecY"/>
    <property type="match status" value="1"/>
</dbReference>
<comment type="caution">
    <text evidence="3">The sequence shown here is derived from an EMBL/GenBank/DDBJ whole genome shotgun (WGS) entry which is preliminary data.</text>
</comment>
<evidence type="ECO:0008006" key="5">
    <source>
        <dbReference type="Google" id="ProtNLM"/>
    </source>
</evidence>
<organism evidence="3 4">
    <name type="scientific">Candidatus Iainarchaeum sp</name>
    <dbReference type="NCBI Taxonomy" id="3101447"/>
    <lineage>
        <taxon>Archaea</taxon>
        <taxon>Candidatus Iainarchaeota</taxon>
        <taxon>Candidatus Iainarchaeia</taxon>
        <taxon>Candidatus Iainarchaeales</taxon>
        <taxon>Candidatus Iainarchaeaceae</taxon>
        <taxon>Candidatus Iainarchaeum</taxon>
    </lineage>
</organism>
<feature type="transmembrane region" description="Helical" evidence="2">
    <location>
        <begin position="202"/>
        <end position="223"/>
    </location>
</feature>
<dbReference type="Gene3D" id="1.10.3370.10">
    <property type="entry name" value="SecY subunit domain"/>
    <property type="match status" value="1"/>
</dbReference>
<feature type="non-terminal residue" evidence="3">
    <location>
        <position position="1"/>
    </location>
</feature>
<keyword evidence="2" id="KW-0812">Transmembrane</keyword>
<evidence type="ECO:0000313" key="4">
    <source>
        <dbReference type="Proteomes" id="UP000277633"/>
    </source>
</evidence>
<keyword evidence="2" id="KW-0472">Membrane</keyword>
<dbReference type="InterPro" id="IPR023201">
    <property type="entry name" value="SecY_dom_sf"/>
</dbReference>
<reference evidence="3 4" key="1">
    <citation type="submission" date="2018-06" db="EMBL/GenBank/DDBJ databases">
        <title>Extensive metabolic versatility and redundancy in microbially diverse, dynamic hydrothermal sediments.</title>
        <authorList>
            <person name="Dombrowski N."/>
            <person name="Teske A."/>
            <person name="Baker B.J."/>
        </authorList>
    </citation>
    <scope>NUCLEOTIDE SEQUENCE [LARGE SCALE GENOMIC DNA]</scope>
    <source>
        <strain evidence="3">B9_G13</strain>
    </source>
</reference>
<dbReference type="PANTHER" id="PTHR10906">
    <property type="entry name" value="SECY/SEC61-ALPHA FAMILY MEMBER"/>
    <property type="match status" value="1"/>
</dbReference>
<dbReference type="Proteomes" id="UP000277633">
    <property type="component" value="Unassembled WGS sequence"/>
</dbReference>
<dbReference type="GO" id="GO:0016020">
    <property type="term" value="C:membrane"/>
    <property type="evidence" value="ECO:0007669"/>
    <property type="project" value="InterPro"/>
</dbReference>